<name>A0A450TKD8_9GAMM</name>
<evidence type="ECO:0000313" key="2">
    <source>
        <dbReference type="EMBL" id="VFJ68082.1"/>
    </source>
</evidence>
<proteinExistence type="predicted"/>
<dbReference type="AlphaFoldDB" id="A0A450TKD8"/>
<feature type="compositionally biased region" description="Basic and acidic residues" evidence="1">
    <location>
        <begin position="84"/>
        <end position="98"/>
    </location>
</feature>
<evidence type="ECO:0000256" key="1">
    <source>
        <dbReference type="SAM" id="MobiDB-lite"/>
    </source>
</evidence>
<sequence length="112" mass="12622">MFLYIHSIFLNVQVRTIHISKKPKPIRPPLRPINHPRVIEPGPVVEKRIPAGSAQHDEKRRADGHDAEGDAIFRRVPRAEPPAEEVKPPIRPGAERNPDNCQITFLFAASAE</sequence>
<feature type="compositionally biased region" description="Basic and acidic residues" evidence="1">
    <location>
        <begin position="50"/>
        <end position="73"/>
    </location>
</feature>
<protein>
    <submittedName>
        <fullName evidence="2">Uncharacterized protein</fullName>
    </submittedName>
</protein>
<organism evidence="2">
    <name type="scientific">Candidatus Kentrum sp. DK</name>
    <dbReference type="NCBI Taxonomy" id="2126562"/>
    <lineage>
        <taxon>Bacteria</taxon>
        <taxon>Pseudomonadati</taxon>
        <taxon>Pseudomonadota</taxon>
        <taxon>Gammaproteobacteria</taxon>
        <taxon>Candidatus Kentrum</taxon>
    </lineage>
</organism>
<feature type="region of interest" description="Disordered" evidence="1">
    <location>
        <begin position="50"/>
        <end position="99"/>
    </location>
</feature>
<accession>A0A450TKD8</accession>
<dbReference type="EMBL" id="CAADEX010000206">
    <property type="protein sequence ID" value="VFJ68082.1"/>
    <property type="molecule type" value="Genomic_DNA"/>
</dbReference>
<gene>
    <name evidence="2" type="ORF">BECKDK2373B_GA0170837_12063</name>
</gene>
<reference evidence="2" key="1">
    <citation type="submission" date="2019-02" db="EMBL/GenBank/DDBJ databases">
        <authorList>
            <person name="Gruber-Vodicka R. H."/>
            <person name="Seah K. B. B."/>
        </authorList>
    </citation>
    <scope>NUCLEOTIDE SEQUENCE</scope>
    <source>
        <strain evidence="2">BECK_DK47</strain>
    </source>
</reference>